<dbReference type="STRING" id="683260.SAMN05421874_102462"/>
<evidence type="ECO:0000256" key="4">
    <source>
        <dbReference type="ARBA" id="ARBA00022989"/>
    </source>
</evidence>
<evidence type="ECO:0000313" key="9">
    <source>
        <dbReference type="EMBL" id="SDJ62609.1"/>
    </source>
</evidence>
<evidence type="ECO:0000256" key="5">
    <source>
        <dbReference type="ARBA" id="ARBA00023136"/>
    </source>
</evidence>
<evidence type="ECO:0000313" key="10">
    <source>
        <dbReference type="Proteomes" id="UP000198683"/>
    </source>
</evidence>
<evidence type="ECO:0000256" key="3">
    <source>
        <dbReference type="ARBA" id="ARBA00022692"/>
    </source>
</evidence>
<dbReference type="Pfam" id="PF05425">
    <property type="entry name" value="CopD"/>
    <property type="match status" value="1"/>
</dbReference>
<dbReference type="Proteomes" id="UP000198683">
    <property type="component" value="Unassembled WGS sequence"/>
</dbReference>
<feature type="domain" description="Copper resistance protein D" evidence="8">
    <location>
        <begin position="231"/>
        <end position="339"/>
    </location>
</feature>
<feature type="transmembrane region" description="Helical" evidence="7">
    <location>
        <begin position="159"/>
        <end position="176"/>
    </location>
</feature>
<keyword evidence="10" id="KW-1185">Reference proteome</keyword>
<evidence type="ECO:0000256" key="6">
    <source>
        <dbReference type="SAM" id="MobiDB-lite"/>
    </source>
</evidence>
<dbReference type="PANTHER" id="PTHR34820:SF4">
    <property type="entry name" value="INNER MEMBRANE PROTEIN YEBZ"/>
    <property type="match status" value="1"/>
</dbReference>
<dbReference type="GO" id="GO:0005886">
    <property type="term" value="C:plasma membrane"/>
    <property type="evidence" value="ECO:0007669"/>
    <property type="project" value="UniProtKB-SubCell"/>
</dbReference>
<dbReference type="PANTHER" id="PTHR34820">
    <property type="entry name" value="INNER MEMBRANE PROTEIN YEBZ"/>
    <property type="match status" value="1"/>
</dbReference>
<protein>
    <submittedName>
        <fullName evidence="9">Putative copper resistance protein D/copper transport protein</fullName>
    </submittedName>
</protein>
<keyword evidence="3 7" id="KW-0812">Transmembrane</keyword>
<feature type="transmembrane region" description="Helical" evidence="7">
    <location>
        <begin position="318"/>
        <end position="339"/>
    </location>
</feature>
<feature type="region of interest" description="Disordered" evidence="6">
    <location>
        <begin position="385"/>
        <end position="404"/>
    </location>
</feature>
<evidence type="ECO:0000256" key="2">
    <source>
        <dbReference type="ARBA" id="ARBA00022475"/>
    </source>
</evidence>
<evidence type="ECO:0000259" key="8">
    <source>
        <dbReference type="Pfam" id="PF05425"/>
    </source>
</evidence>
<dbReference type="GO" id="GO:0006825">
    <property type="term" value="P:copper ion transport"/>
    <property type="evidence" value="ECO:0007669"/>
    <property type="project" value="InterPro"/>
</dbReference>
<dbReference type="InterPro" id="IPR008457">
    <property type="entry name" value="Cu-R_CopD_dom"/>
</dbReference>
<keyword evidence="4 7" id="KW-1133">Transmembrane helix</keyword>
<keyword evidence="5 7" id="KW-0472">Membrane</keyword>
<feature type="transmembrane region" description="Helical" evidence="7">
    <location>
        <begin position="359"/>
        <end position="378"/>
    </location>
</feature>
<feature type="transmembrane region" description="Helical" evidence="7">
    <location>
        <begin position="126"/>
        <end position="147"/>
    </location>
</feature>
<gene>
    <name evidence="9" type="ORF">SAMN05421874_102462</name>
</gene>
<evidence type="ECO:0000256" key="7">
    <source>
        <dbReference type="SAM" id="Phobius"/>
    </source>
</evidence>
<sequence>MLSQVLSELLAADPNPAPAAWRIITKIAYFVGLIGTFGGTLLYVLVLNPLLARSQVNTSDRDLLRRRAALILAAIGTWFLVALYFQLAGKAARIKGQEIPYSEAVLPGRVLDYLTAPARPGEWMSVGAQAALQYGLWALSAVALVLLWRSGMHRHTTRIAGTSYVLAFVAYAVTWVPTDPSSETFDSVLDSVLDHVHVLSVSTWVGGVATLALLSAAHRGLTPGAGAVWAQIWSRFSIVALTAVGGMVVSGSWLAWKYVGGIGDLFTTEFGRFLLVKLVLVGTMIALGGVNEFILMPRIARARAAGEEGSVFRLAVRVFPRIVALESALGLGVLVVLTFLTGSARAESGSEEPVVDGGVIMVGLLLIAVLATSFVTTAKVSDRLARSGSEPEPKGEGELASKSR</sequence>
<accession>A0A1G8V9F7</accession>
<evidence type="ECO:0000256" key="1">
    <source>
        <dbReference type="ARBA" id="ARBA00004651"/>
    </source>
</evidence>
<feature type="transmembrane region" description="Helical" evidence="7">
    <location>
        <begin position="238"/>
        <end position="256"/>
    </location>
</feature>
<name>A0A1G8V9F7_9ACTN</name>
<dbReference type="OrthoDB" id="3851286at2"/>
<organism evidence="9 10">
    <name type="scientific">Nonomuraea maritima</name>
    <dbReference type="NCBI Taxonomy" id="683260"/>
    <lineage>
        <taxon>Bacteria</taxon>
        <taxon>Bacillati</taxon>
        <taxon>Actinomycetota</taxon>
        <taxon>Actinomycetes</taxon>
        <taxon>Streptosporangiales</taxon>
        <taxon>Streptosporangiaceae</taxon>
        <taxon>Nonomuraea</taxon>
    </lineage>
</organism>
<feature type="transmembrane region" description="Helical" evidence="7">
    <location>
        <begin position="68"/>
        <end position="87"/>
    </location>
</feature>
<comment type="subcellular location">
    <subcellularLocation>
        <location evidence="1">Cell membrane</location>
        <topology evidence="1">Multi-pass membrane protein</topology>
    </subcellularLocation>
</comment>
<feature type="transmembrane region" description="Helical" evidence="7">
    <location>
        <begin position="196"/>
        <end position="217"/>
    </location>
</feature>
<feature type="transmembrane region" description="Helical" evidence="7">
    <location>
        <begin position="276"/>
        <end position="297"/>
    </location>
</feature>
<dbReference type="AlphaFoldDB" id="A0A1G8V9F7"/>
<proteinExistence type="predicted"/>
<dbReference type="EMBL" id="FNFB01000002">
    <property type="protein sequence ID" value="SDJ62609.1"/>
    <property type="molecule type" value="Genomic_DNA"/>
</dbReference>
<keyword evidence="2" id="KW-1003">Cell membrane</keyword>
<feature type="transmembrane region" description="Helical" evidence="7">
    <location>
        <begin position="27"/>
        <end position="47"/>
    </location>
</feature>
<reference evidence="9 10" key="1">
    <citation type="submission" date="2016-10" db="EMBL/GenBank/DDBJ databases">
        <authorList>
            <person name="de Groot N.N."/>
        </authorList>
    </citation>
    <scope>NUCLEOTIDE SEQUENCE [LARGE SCALE GENOMIC DNA]</scope>
    <source>
        <strain evidence="9 10">CGMCC 4.5681</strain>
    </source>
</reference>
<dbReference type="InterPro" id="IPR032694">
    <property type="entry name" value="CopC/D"/>
</dbReference>